<sequence>MKKQIVKEFITVKKVRYLPREEPPPPPPPPRRVLIVGRCTLDVINICNEQPKPGIIERTDEGFWRLGGYAPNTCCVLRRLGSACEFLGQLTKVPAFENLMNSFQAMGIEISNCPRTNQQPPHRIIVAVRGQVQQTTVEYTNHSHELTYQQFVGAVDYRQYCWIHFESRNTGETIRMVRAVRAYNDRSPDAYIVLSVDLADMKPHSCLMAALADYVLIRKQLKVDNGYMNGRETVWAVRDVMDVARKRWQSMQPKKSPYITEDIPELDPVTCRKITSHQPIIIYDNYEEGSSCLMPDGRYFKVGPHKPQKIVDAIGEEETFVGAFIYAMQGDKMSMRDAIEYATRAACFKVSIYGFDQMRCMPKDLVACYHA</sequence>
<evidence type="ECO:0000313" key="2">
    <source>
        <dbReference type="Proteomes" id="UP000694904"/>
    </source>
</evidence>
<gene>
    <name evidence="3" type="primary">LOC108613124</name>
</gene>
<name>A0ABM1P3S8_DROAR</name>
<proteinExistence type="predicted"/>
<protein>
    <submittedName>
        <fullName evidence="3">Ketohexokinase</fullName>
    </submittedName>
</protein>
<dbReference type="PANTHER" id="PTHR42774">
    <property type="entry name" value="PHOSPHOTRANSFERASE SYSTEM TRANSPORT PROTEIN"/>
    <property type="match status" value="1"/>
</dbReference>
<reference evidence="2" key="2">
    <citation type="journal article" date="2016" name="G3 (Bethesda)">
        <title>Genome Evolution in Three Species of Cactophilic Drosophila.</title>
        <authorList>
            <person name="Sanchez-Flores A."/>
            <person name="Penazola F."/>
            <person name="Carpinteyro-Ponce J."/>
            <person name="Nazario-Yepiz N."/>
            <person name="Abreu-Goodger C."/>
            <person name="Machado C.A."/>
            <person name="Markow T.A."/>
        </authorList>
    </citation>
    <scope>NUCLEOTIDE SEQUENCE [LARGE SCALE GENOMIC DNA]</scope>
</reference>
<dbReference type="InterPro" id="IPR011611">
    <property type="entry name" value="PfkB_dom"/>
</dbReference>
<dbReference type="InterPro" id="IPR052562">
    <property type="entry name" value="Ketohexokinase-related"/>
</dbReference>
<accession>A0ABM1P3S8</accession>
<keyword evidence="2" id="KW-1185">Reference proteome</keyword>
<feature type="domain" description="Carbohydrate kinase PfkB" evidence="1">
    <location>
        <begin position="32"/>
        <end position="157"/>
    </location>
</feature>
<evidence type="ECO:0000259" key="1">
    <source>
        <dbReference type="Pfam" id="PF00294"/>
    </source>
</evidence>
<reference evidence="2" key="1">
    <citation type="journal article" date="1997" name="Nucleic Acids Res.">
        <title>tRNAscan-SE: a program for improved detection of transfer RNA genes in genomic sequence.</title>
        <authorList>
            <person name="Lowe T.M."/>
            <person name="Eddy S.R."/>
        </authorList>
    </citation>
    <scope>NUCLEOTIDE SEQUENCE [LARGE SCALE GENOMIC DNA]</scope>
</reference>
<dbReference type="Pfam" id="PF00294">
    <property type="entry name" value="PfkB"/>
    <property type="match status" value="1"/>
</dbReference>
<dbReference type="RefSeq" id="XP_017861864.1">
    <property type="nucleotide sequence ID" value="XM_018006375.1"/>
</dbReference>
<dbReference type="Proteomes" id="UP000694904">
    <property type="component" value="Chromosome 4"/>
</dbReference>
<organism evidence="2 3">
    <name type="scientific">Drosophila arizonae</name>
    <name type="common">Fruit fly</name>
    <dbReference type="NCBI Taxonomy" id="7263"/>
    <lineage>
        <taxon>Eukaryota</taxon>
        <taxon>Metazoa</taxon>
        <taxon>Ecdysozoa</taxon>
        <taxon>Arthropoda</taxon>
        <taxon>Hexapoda</taxon>
        <taxon>Insecta</taxon>
        <taxon>Pterygota</taxon>
        <taxon>Neoptera</taxon>
        <taxon>Endopterygota</taxon>
        <taxon>Diptera</taxon>
        <taxon>Brachycera</taxon>
        <taxon>Muscomorpha</taxon>
        <taxon>Ephydroidea</taxon>
        <taxon>Drosophilidae</taxon>
        <taxon>Drosophila</taxon>
    </lineage>
</organism>
<dbReference type="PANTHER" id="PTHR42774:SF3">
    <property type="entry name" value="KETOHEXOKINASE"/>
    <property type="match status" value="1"/>
</dbReference>
<reference evidence="3" key="3">
    <citation type="submission" date="2025-08" db="UniProtKB">
        <authorList>
            <consortium name="RefSeq"/>
        </authorList>
    </citation>
    <scope>IDENTIFICATION</scope>
    <source>
        <tissue evidence="3">Whole organism</tissue>
    </source>
</reference>
<evidence type="ECO:0000313" key="3">
    <source>
        <dbReference type="RefSeq" id="XP_017861864.1"/>
    </source>
</evidence>
<dbReference type="SUPFAM" id="SSF53613">
    <property type="entry name" value="Ribokinase-like"/>
    <property type="match status" value="1"/>
</dbReference>
<dbReference type="GeneID" id="108613124"/>
<dbReference type="InterPro" id="IPR029056">
    <property type="entry name" value="Ribokinase-like"/>
</dbReference>
<dbReference type="Gene3D" id="3.40.1190.20">
    <property type="match status" value="1"/>
</dbReference>